<dbReference type="InterPro" id="IPR008910">
    <property type="entry name" value="MSC_TM_helix"/>
</dbReference>
<dbReference type="AlphaFoldDB" id="E3HBY3"/>
<feature type="transmembrane region" description="Helical" evidence="1">
    <location>
        <begin position="198"/>
        <end position="216"/>
    </location>
</feature>
<keyword evidence="1" id="KW-0472">Membrane</keyword>
<dbReference type="PANTHER" id="PTHR30221:SF1">
    <property type="entry name" value="SMALL-CONDUCTANCE MECHANOSENSITIVE CHANNEL"/>
    <property type="match status" value="1"/>
</dbReference>
<reference evidence="2 3" key="1">
    <citation type="journal article" date="2010" name="Stand. Genomic Sci.">
        <title>Complete genome sequence of Ilyobacter polytropus type strain (CuHbu1).</title>
        <authorList>
            <person name="Sikorski J."/>
            <person name="Chertkov O."/>
            <person name="Lapidus A."/>
            <person name="Nolan M."/>
            <person name="Lucas S."/>
            <person name="Del Rio T.G."/>
            <person name="Tice H."/>
            <person name="Cheng J.F."/>
            <person name="Tapia R."/>
            <person name="Han C."/>
            <person name="Goodwin L."/>
            <person name="Pitluck S."/>
            <person name="Liolios K."/>
            <person name="Ivanova N."/>
            <person name="Mavromatis K."/>
            <person name="Mikhailova N."/>
            <person name="Pati A."/>
            <person name="Chen A."/>
            <person name="Palaniappan K."/>
            <person name="Land M."/>
            <person name="Hauser L."/>
            <person name="Chang Y.J."/>
            <person name="Jeffries C.D."/>
            <person name="Brambilla E."/>
            <person name="Yasawong M."/>
            <person name="Rohde M."/>
            <person name="Pukall R."/>
            <person name="Spring S."/>
            <person name="Goker M."/>
            <person name="Woyke T."/>
            <person name="Bristow J."/>
            <person name="Eisen J.A."/>
            <person name="Markowitz V."/>
            <person name="Hugenholtz P."/>
            <person name="Kyrpides N.C."/>
            <person name="Klenk H.P."/>
        </authorList>
    </citation>
    <scope>NUCLEOTIDE SEQUENCE [LARGE SCALE GENOMIC DNA]</scope>
    <source>
        <strain evidence="3">ATCC 51220 / DSM 2926 / LMG 16218 / CuHBu1</strain>
        <plasmid evidence="3">pILYOP01</plasmid>
    </source>
</reference>
<keyword evidence="1" id="KW-1133">Transmembrane helix</keyword>
<feature type="transmembrane region" description="Helical" evidence="1">
    <location>
        <begin position="250"/>
        <end position="273"/>
    </location>
</feature>
<feature type="transmembrane region" description="Helical" evidence="1">
    <location>
        <begin position="383"/>
        <end position="403"/>
    </location>
</feature>
<dbReference type="KEGG" id="ipo:Ilyop_2550"/>
<evidence type="ECO:0000313" key="2">
    <source>
        <dbReference type="EMBL" id="ADO84309.1"/>
    </source>
</evidence>
<gene>
    <name evidence="2" type="ordered locus">Ilyop_2550</name>
</gene>
<dbReference type="Proteomes" id="UP000006875">
    <property type="component" value="Plasmid pILYOP01"/>
</dbReference>
<dbReference type="HOGENOM" id="CLU_035789_1_0_0"/>
<keyword evidence="2" id="KW-0614">Plasmid</keyword>
<keyword evidence="1" id="KW-0812">Transmembrane</keyword>
<accession>E3HBY3</accession>
<name>E3HBY3_ILYPC</name>
<evidence type="ECO:0000256" key="1">
    <source>
        <dbReference type="SAM" id="Phobius"/>
    </source>
</evidence>
<dbReference type="PANTHER" id="PTHR30221">
    <property type="entry name" value="SMALL-CONDUCTANCE MECHANOSENSITIVE CHANNEL"/>
    <property type="match status" value="1"/>
</dbReference>
<feature type="transmembrane region" description="Helical" evidence="1">
    <location>
        <begin position="441"/>
        <end position="463"/>
    </location>
</feature>
<sequence>MSDFKSMFQFTLSSQLLSIVGVILIVVVGLIIASFIAKKIGALISKSKFIQGKISEDKKEQSQVFFNVIVKAIYYLIVIFIIVAAAEKLGLGKFTEPLTGFLNSIFLYMPNILGGVFLLIITLIFAKLGKFFTVKIFDKIELDKKLKVGEGTSVTKILGDVVYLIIFLIFLPGVLSALKLDGILEPVTNMLSKLLEQLPNILAAGIFLVLGWFIAFKIRDILTGILESFNLDERLKIDGKKVFEGNLSKIIANIVYILILIPVITASLGYIGLQHITEPVVMMIEVIFSYLPRIAGVVIILLVATFFAKLIEGIITSLLKGLHFDSHLEKTGMKAKEDTYSKLVGKAVKITIIYLAIIQSIDILEFTVLKDLSSSLTVLLGKIFLGLLIIAIGVYIAGFASDIIKKSEMKSKDCLAALSKASIIIFVGAMGLRQMGIANEIINMAFGFTIGAIAIALAIAFGIGGRDLAAKKLNELDNKLNEKDEQQQ</sequence>
<organism evidence="2 3">
    <name type="scientific">Ilyobacter polytropus (strain ATCC 51220 / DSM 2926 / LMG 16218 / CuHBu1)</name>
    <dbReference type="NCBI Taxonomy" id="572544"/>
    <lineage>
        <taxon>Bacteria</taxon>
        <taxon>Fusobacteriati</taxon>
        <taxon>Fusobacteriota</taxon>
        <taxon>Fusobacteriia</taxon>
        <taxon>Fusobacteriales</taxon>
        <taxon>Fusobacteriaceae</taxon>
        <taxon>Ilyobacter</taxon>
    </lineage>
</organism>
<feature type="transmembrane region" description="Helical" evidence="1">
    <location>
        <begin position="415"/>
        <end position="435"/>
    </location>
</feature>
<feature type="transmembrane region" description="Helical" evidence="1">
    <location>
        <begin position="16"/>
        <end position="37"/>
    </location>
</feature>
<geneLocation type="plasmid" evidence="2 3">
    <name>pILYOP01</name>
</geneLocation>
<dbReference type="OrthoDB" id="1411407at2"/>
<dbReference type="EMBL" id="CP002282">
    <property type="protein sequence ID" value="ADO84309.1"/>
    <property type="molecule type" value="Genomic_DNA"/>
</dbReference>
<feature type="transmembrane region" description="Helical" evidence="1">
    <location>
        <begin position="105"/>
        <end position="126"/>
    </location>
</feature>
<feature type="transmembrane region" description="Helical" evidence="1">
    <location>
        <begin position="343"/>
        <end position="363"/>
    </location>
</feature>
<evidence type="ECO:0000313" key="3">
    <source>
        <dbReference type="Proteomes" id="UP000006875"/>
    </source>
</evidence>
<dbReference type="GO" id="GO:0008381">
    <property type="term" value="F:mechanosensitive monoatomic ion channel activity"/>
    <property type="evidence" value="ECO:0007669"/>
    <property type="project" value="InterPro"/>
</dbReference>
<feature type="transmembrane region" description="Helical" evidence="1">
    <location>
        <begin position="293"/>
        <end position="322"/>
    </location>
</feature>
<keyword evidence="3" id="KW-1185">Reference proteome</keyword>
<dbReference type="InterPro" id="IPR045275">
    <property type="entry name" value="MscS_archaea/bacteria_type"/>
</dbReference>
<dbReference type="NCBIfam" id="NF033912">
    <property type="entry name" value="msc"/>
    <property type="match status" value="1"/>
</dbReference>
<dbReference type="RefSeq" id="WP_013388968.1">
    <property type="nucleotide sequence ID" value="NC_014633.1"/>
</dbReference>
<dbReference type="Pfam" id="PF05552">
    <property type="entry name" value="MS_channel_1st_1"/>
    <property type="match status" value="3"/>
</dbReference>
<proteinExistence type="predicted"/>
<protein>
    <submittedName>
        <fullName evidence="2">Conserved TM helix repeat-containing protein</fullName>
    </submittedName>
</protein>
<feature type="transmembrane region" description="Helical" evidence="1">
    <location>
        <begin position="157"/>
        <end position="178"/>
    </location>
</feature>
<feature type="transmembrane region" description="Helical" evidence="1">
    <location>
        <begin position="64"/>
        <end position="85"/>
    </location>
</feature>
<dbReference type="Gene3D" id="1.10.287.1260">
    <property type="match status" value="1"/>
</dbReference>